<organism evidence="6 7">
    <name type="scientific">Vibrio qingdaonensis</name>
    <dbReference type="NCBI Taxonomy" id="2829491"/>
    <lineage>
        <taxon>Bacteria</taxon>
        <taxon>Pseudomonadati</taxon>
        <taxon>Pseudomonadota</taxon>
        <taxon>Gammaproteobacteria</taxon>
        <taxon>Vibrionales</taxon>
        <taxon>Vibrionaceae</taxon>
        <taxon>Vibrio</taxon>
    </lineage>
</organism>
<dbReference type="InterPro" id="IPR036388">
    <property type="entry name" value="WH-like_DNA-bd_sf"/>
</dbReference>
<keyword evidence="2" id="KW-0805">Transcription regulation</keyword>
<dbReference type="AlphaFoldDB" id="A0A9X3CQ74"/>
<dbReference type="InterPro" id="IPR036390">
    <property type="entry name" value="WH_DNA-bd_sf"/>
</dbReference>
<dbReference type="PANTHER" id="PTHR30118">
    <property type="entry name" value="HTH-TYPE TRANSCRIPTIONAL REGULATOR LEUO-RELATED"/>
    <property type="match status" value="1"/>
</dbReference>
<dbReference type="PROSITE" id="PS50931">
    <property type="entry name" value="HTH_LYSR"/>
    <property type="match status" value="1"/>
</dbReference>
<feature type="domain" description="HTH lysR-type" evidence="5">
    <location>
        <begin position="9"/>
        <end position="66"/>
    </location>
</feature>
<evidence type="ECO:0000256" key="4">
    <source>
        <dbReference type="ARBA" id="ARBA00023163"/>
    </source>
</evidence>
<comment type="similarity">
    <text evidence="1">Belongs to the LysR transcriptional regulatory family.</text>
</comment>
<dbReference type="GO" id="GO:0003677">
    <property type="term" value="F:DNA binding"/>
    <property type="evidence" value="ECO:0007669"/>
    <property type="project" value="UniProtKB-KW"/>
</dbReference>
<reference evidence="6" key="1">
    <citation type="submission" date="2022-02" db="EMBL/GenBank/DDBJ databases">
        <title>Vibrio sp. nov, a new bacterium isolated from seawater.</title>
        <authorList>
            <person name="Yuan Y."/>
        </authorList>
    </citation>
    <scope>NUCLEOTIDE SEQUENCE</scope>
    <source>
        <strain evidence="6">ZSDZ65</strain>
    </source>
</reference>
<dbReference type="InterPro" id="IPR050389">
    <property type="entry name" value="LysR-type_TF"/>
</dbReference>
<dbReference type="PANTHER" id="PTHR30118:SF15">
    <property type="entry name" value="TRANSCRIPTIONAL REGULATORY PROTEIN"/>
    <property type="match status" value="1"/>
</dbReference>
<keyword evidence="7" id="KW-1185">Reference proteome</keyword>
<evidence type="ECO:0000259" key="5">
    <source>
        <dbReference type="PROSITE" id="PS50931"/>
    </source>
</evidence>
<dbReference type="PRINTS" id="PR00039">
    <property type="entry name" value="HTHLYSR"/>
</dbReference>
<gene>
    <name evidence="6" type="ORF">MD535_16320</name>
</gene>
<accession>A0A9X3CQ74</accession>
<dbReference type="Gene3D" id="3.40.190.10">
    <property type="entry name" value="Periplasmic binding protein-like II"/>
    <property type="match status" value="2"/>
</dbReference>
<evidence type="ECO:0000256" key="3">
    <source>
        <dbReference type="ARBA" id="ARBA00023125"/>
    </source>
</evidence>
<dbReference type="SUPFAM" id="SSF53850">
    <property type="entry name" value="Periplasmic binding protein-like II"/>
    <property type="match status" value="1"/>
</dbReference>
<name>A0A9X3CQ74_9VIBR</name>
<keyword evidence="4" id="KW-0804">Transcription</keyword>
<dbReference type="Gene3D" id="1.10.10.10">
    <property type="entry name" value="Winged helix-like DNA-binding domain superfamily/Winged helix DNA-binding domain"/>
    <property type="match status" value="1"/>
</dbReference>
<proteinExistence type="inferred from homology"/>
<evidence type="ECO:0000313" key="7">
    <source>
        <dbReference type="Proteomes" id="UP001155587"/>
    </source>
</evidence>
<dbReference type="InterPro" id="IPR000847">
    <property type="entry name" value="LysR_HTH_N"/>
</dbReference>
<evidence type="ECO:0000256" key="2">
    <source>
        <dbReference type="ARBA" id="ARBA00023015"/>
    </source>
</evidence>
<dbReference type="GO" id="GO:0003700">
    <property type="term" value="F:DNA-binding transcription factor activity"/>
    <property type="evidence" value="ECO:0007669"/>
    <property type="project" value="InterPro"/>
</dbReference>
<dbReference type="EMBL" id="JAKRRY010000023">
    <property type="protein sequence ID" value="MCW8347568.1"/>
    <property type="molecule type" value="Genomic_DNA"/>
</dbReference>
<protein>
    <submittedName>
        <fullName evidence="6">LysR family transcriptional regulator</fullName>
    </submittedName>
</protein>
<evidence type="ECO:0000313" key="6">
    <source>
        <dbReference type="EMBL" id="MCW8347568.1"/>
    </source>
</evidence>
<comment type="caution">
    <text evidence="6">The sequence shown here is derived from an EMBL/GenBank/DDBJ whole genome shotgun (WGS) entry which is preliminary data.</text>
</comment>
<keyword evidence="3" id="KW-0238">DNA-binding</keyword>
<dbReference type="Pfam" id="PF00126">
    <property type="entry name" value="HTH_1"/>
    <property type="match status" value="1"/>
</dbReference>
<sequence>MLNNHFYNIDLNLLRTFIVLMQEKNMRKASERLLVSQPAISQTLQKLRHHFNDELFVKVRQGLEPTPFALNLERAVSPHLNNLELALGKLNEFSPEELSGTMKIALSPHILPTITGTLFTALRRDAPNLNIELVNWGGNTNEDILRGDVFYGAHYDLDGISKEISRNRLIDIEGRAIVRQGHPITDNITTPQSFDGFEIASQLLPGFNDNVCLAANILNSLGCKTRVGFRSEVLLALIDVVRNTDLVLPHSNLFPIKNFPELRSIIILLDNTIPHYSLYSYTHNKDRNSPTRKWIDSVLINAIKQQITINTD</sequence>
<dbReference type="Proteomes" id="UP001155587">
    <property type="component" value="Unassembled WGS sequence"/>
</dbReference>
<evidence type="ECO:0000256" key="1">
    <source>
        <dbReference type="ARBA" id="ARBA00009437"/>
    </source>
</evidence>
<dbReference type="RefSeq" id="WP_265676096.1">
    <property type="nucleotide sequence ID" value="NZ_JAKRRY010000023.1"/>
</dbReference>
<dbReference type="SUPFAM" id="SSF46785">
    <property type="entry name" value="Winged helix' DNA-binding domain"/>
    <property type="match status" value="1"/>
</dbReference>